<accession>A0A919NWB2</accession>
<protein>
    <recommendedName>
        <fullName evidence="3">SalK</fullName>
    </recommendedName>
</protein>
<comment type="caution">
    <text evidence="1">The sequence shown here is derived from an EMBL/GenBank/DDBJ whole genome shotgun (WGS) entry which is preliminary data.</text>
</comment>
<dbReference type="AlphaFoldDB" id="A0A919NWB2"/>
<dbReference type="NCBIfam" id="NF047719">
    <property type="entry name" value="SCO6745_fam_HTH"/>
    <property type="match status" value="1"/>
</dbReference>
<evidence type="ECO:0008006" key="3">
    <source>
        <dbReference type="Google" id="ProtNLM"/>
    </source>
</evidence>
<evidence type="ECO:0000313" key="1">
    <source>
        <dbReference type="EMBL" id="GIF25109.1"/>
    </source>
</evidence>
<name>A0A919NWB2_9ACTN</name>
<reference evidence="1" key="1">
    <citation type="submission" date="2021-01" db="EMBL/GenBank/DDBJ databases">
        <title>Whole genome shotgun sequence of Actinoplanes tereljensis NBRC 105297.</title>
        <authorList>
            <person name="Komaki H."/>
            <person name="Tamura T."/>
        </authorList>
    </citation>
    <scope>NUCLEOTIDE SEQUENCE</scope>
    <source>
        <strain evidence="1">NBRC 105297</strain>
    </source>
</reference>
<keyword evidence="2" id="KW-1185">Reference proteome</keyword>
<dbReference type="Pfam" id="PF21863">
    <property type="entry name" value="HTH_67"/>
    <property type="match status" value="1"/>
</dbReference>
<organism evidence="1 2">
    <name type="scientific">Paractinoplanes tereljensis</name>
    <dbReference type="NCBI Taxonomy" id="571912"/>
    <lineage>
        <taxon>Bacteria</taxon>
        <taxon>Bacillati</taxon>
        <taxon>Actinomycetota</taxon>
        <taxon>Actinomycetes</taxon>
        <taxon>Micromonosporales</taxon>
        <taxon>Micromonosporaceae</taxon>
        <taxon>Paractinoplanes</taxon>
    </lineage>
</organism>
<dbReference type="EMBL" id="BOMY01000050">
    <property type="protein sequence ID" value="GIF25109.1"/>
    <property type="molecule type" value="Genomic_DNA"/>
</dbReference>
<evidence type="ECO:0000313" key="2">
    <source>
        <dbReference type="Proteomes" id="UP000623608"/>
    </source>
</evidence>
<gene>
    <name evidence="1" type="ORF">Ate02nite_78390</name>
</gene>
<dbReference type="Proteomes" id="UP000623608">
    <property type="component" value="Unassembled WGS sequence"/>
</dbReference>
<proteinExistence type="predicted"/>
<sequence>MGAFAAGMSEASVERRLWSLFEPLHAVTYFAPEGGAAFEAAGLRGYWRRYFAGRAAPLGAIGSGPVIATFFGFAPGMVTRALPDVWTRITPQAALDARREGTRAALEPLLDGIPIDEVADLLEAAAHAVDLPGRPLGAANADLPWPTDALDRLWHAATILREHRGDGHVAALLTAGVDGCESLVLRCGRDAVREVMQPARGWTDDEWDAAAGRLRERGWLAADGSATILGEEASVEVEAVTDRLAGRPWRQLGAESTERCATLLEPIANRLLPLLPMHNPIPLRSQGQGAR</sequence>
<dbReference type="InterPro" id="IPR054058">
    <property type="entry name" value="HTH_67"/>
</dbReference>